<keyword evidence="9" id="KW-0206">Cytoskeleton</keyword>
<evidence type="ECO:0000256" key="5">
    <source>
        <dbReference type="ARBA" id="ARBA00022490"/>
    </source>
</evidence>
<dbReference type="FunFam" id="1.20.1420.10:FF:000006">
    <property type="entry name" value="Talin 2"/>
    <property type="match status" value="1"/>
</dbReference>
<feature type="domain" description="FERM" evidence="11">
    <location>
        <begin position="88"/>
        <end position="406"/>
    </location>
</feature>
<dbReference type="Pfam" id="PF21865">
    <property type="entry name" value="TLN1-like_RS"/>
    <property type="match status" value="3"/>
</dbReference>
<evidence type="ECO:0000256" key="1">
    <source>
        <dbReference type="ARBA" id="ARBA00004245"/>
    </source>
</evidence>
<dbReference type="Pfam" id="PF09141">
    <property type="entry name" value="Talin_middle"/>
    <property type="match status" value="1"/>
</dbReference>
<feature type="coiled-coil region" evidence="10">
    <location>
        <begin position="921"/>
        <end position="948"/>
    </location>
</feature>
<dbReference type="SUPFAM" id="SSF54236">
    <property type="entry name" value="Ubiquitin-like"/>
    <property type="match status" value="1"/>
</dbReference>
<dbReference type="GO" id="GO:0005737">
    <property type="term" value="C:cytoplasm"/>
    <property type="evidence" value="ECO:0007669"/>
    <property type="project" value="TreeGrafter"/>
</dbReference>
<keyword evidence="5" id="KW-0963">Cytoplasm</keyword>
<dbReference type="InterPro" id="IPR015009">
    <property type="entry name" value="Vinculin-bd_dom"/>
</dbReference>
<keyword evidence="10" id="KW-0175">Coiled coil</keyword>
<dbReference type="FunFam" id="1.20.120.230:FF:000002">
    <property type="entry name" value="Talin 2"/>
    <property type="match status" value="1"/>
</dbReference>
<dbReference type="PANTHER" id="PTHR19981:SF34">
    <property type="entry name" value="TALIN-2"/>
    <property type="match status" value="1"/>
</dbReference>
<dbReference type="FunFam" id="1.20.120.230:FF:000003">
    <property type="entry name" value="Talin 2"/>
    <property type="match status" value="1"/>
</dbReference>
<protein>
    <submittedName>
        <fullName evidence="13">Talin-2-like</fullName>
    </submittedName>
</protein>
<dbReference type="Gene3D" id="1.20.1420.10">
    <property type="entry name" value="Talin, central domain"/>
    <property type="match status" value="7"/>
</dbReference>
<dbReference type="FunFam" id="1.20.1420.10:FF:000004">
    <property type="entry name" value="Talin 2"/>
    <property type="match status" value="1"/>
</dbReference>
<dbReference type="InterPro" id="IPR014352">
    <property type="entry name" value="FERM/acyl-CoA-bd_prot_sf"/>
</dbReference>
<dbReference type="FunFam" id="3.10.20.90:FF:000066">
    <property type="entry name" value="Talin 1"/>
    <property type="match status" value="1"/>
</dbReference>
<dbReference type="SUPFAM" id="SSF109880">
    <property type="entry name" value="A middle domain of Talin 1"/>
    <property type="match status" value="1"/>
</dbReference>
<dbReference type="Proteomes" id="UP000472264">
    <property type="component" value="Chromosome 3"/>
</dbReference>
<evidence type="ECO:0000256" key="8">
    <source>
        <dbReference type="ARBA" id="ARBA00023136"/>
    </source>
</evidence>
<comment type="subcellular location">
    <subcellularLocation>
        <location evidence="2">Cell junction</location>
        <location evidence="2">Focal adhesion</location>
    </subcellularLocation>
    <subcellularLocation>
        <location evidence="3">Cell membrane</location>
        <topology evidence="3">Peripheral membrane protein</topology>
        <orientation evidence="3">Cytoplasmic side</orientation>
    </subcellularLocation>
    <subcellularLocation>
        <location evidence="1">Cytoplasm</location>
        <location evidence="1">Cytoskeleton</location>
    </subcellularLocation>
</comment>
<keyword evidence="4" id="KW-1003">Cell membrane</keyword>
<dbReference type="FunFam" id="1.20.120.230:FF:000004">
    <property type="entry name" value="Talin 2"/>
    <property type="match status" value="1"/>
</dbReference>
<dbReference type="FunFam" id="3.10.20.90:FF:000028">
    <property type="entry name" value="Talin 2"/>
    <property type="match status" value="1"/>
</dbReference>
<dbReference type="Pfam" id="PF21896">
    <property type="entry name" value="Talin_IBS2B"/>
    <property type="match status" value="3"/>
</dbReference>
<evidence type="ECO:0000256" key="9">
    <source>
        <dbReference type="ARBA" id="ARBA00023212"/>
    </source>
</evidence>
<dbReference type="Pfam" id="PF08913">
    <property type="entry name" value="VBS"/>
    <property type="match status" value="1"/>
</dbReference>
<dbReference type="InterPro" id="IPR002558">
    <property type="entry name" value="ILWEQ_dom"/>
</dbReference>
<dbReference type="Pfam" id="PF25177">
    <property type="entry name" value="Talin_VBS2"/>
    <property type="match status" value="1"/>
</dbReference>
<dbReference type="InterPro" id="IPR019749">
    <property type="entry name" value="Band_41_domain"/>
</dbReference>
<dbReference type="FunFam" id="1.20.1420.10:FF:000005">
    <property type="entry name" value="Talin 2"/>
    <property type="match status" value="1"/>
</dbReference>
<keyword evidence="7" id="KW-0965">Cell junction</keyword>
<dbReference type="InterPro" id="IPR036476">
    <property type="entry name" value="Talin_cent_sf"/>
</dbReference>
<dbReference type="PROSITE" id="PS50945">
    <property type="entry name" value="I_LWEQ"/>
    <property type="match status" value="1"/>
</dbReference>
<dbReference type="InterPro" id="IPR054082">
    <property type="entry name" value="Talin_IBS2B"/>
</dbReference>
<dbReference type="InterPro" id="IPR054060">
    <property type="entry name" value="TLN1-like_RS"/>
</dbReference>
<dbReference type="GO" id="GO:0030036">
    <property type="term" value="P:actin cytoskeleton organization"/>
    <property type="evidence" value="ECO:0007669"/>
    <property type="project" value="TreeGrafter"/>
</dbReference>
<dbReference type="SMART" id="SM01244">
    <property type="entry name" value="IRS"/>
    <property type="match status" value="1"/>
</dbReference>
<dbReference type="Gene3D" id="2.30.29.30">
    <property type="entry name" value="Pleckstrin-homology domain (PH domain)/Phosphotyrosine-binding domain (PTB)"/>
    <property type="match status" value="1"/>
</dbReference>
<evidence type="ECO:0000313" key="13">
    <source>
        <dbReference type="Ensembl" id="ENSENLP00000011278.1"/>
    </source>
</evidence>
<dbReference type="Pfam" id="PF02174">
    <property type="entry name" value="IRS"/>
    <property type="match status" value="1"/>
</dbReference>
<dbReference type="GO" id="GO:0005886">
    <property type="term" value="C:plasma membrane"/>
    <property type="evidence" value="ECO:0007669"/>
    <property type="project" value="UniProtKB-SubCell"/>
</dbReference>
<dbReference type="InterPro" id="IPR035964">
    <property type="entry name" value="I/LWEQ_dom_sf"/>
</dbReference>
<evidence type="ECO:0000256" key="4">
    <source>
        <dbReference type="ARBA" id="ARBA00022475"/>
    </source>
</evidence>
<proteinExistence type="predicted"/>
<dbReference type="GO" id="GO:0034329">
    <property type="term" value="P:cell junction assembly"/>
    <property type="evidence" value="ECO:0007669"/>
    <property type="project" value="UniProtKB-ARBA"/>
</dbReference>
<dbReference type="CDD" id="cd17174">
    <property type="entry name" value="FERM_F1_TLN2"/>
    <property type="match status" value="1"/>
</dbReference>
<dbReference type="CDD" id="cd12150">
    <property type="entry name" value="talin-RS"/>
    <property type="match status" value="1"/>
</dbReference>
<evidence type="ECO:0000256" key="3">
    <source>
        <dbReference type="ARBA" id="ARBA00004413"/>
    </source>
</evidence>
<dbReference type="FunFam" id="2.30.29.30:FF:000028">
    <property type="entry name" value="Talin 2"/>
    <property type="match status" value="1"/>
</dbReference>
<dbReference type="InterPro" id="IPR049108">
    <property type="entry name" value="Talin_R4"/>
</dbReference>
<dbReference type="SUPFAM" id="SSF109885">
    <property type="entry name" value="I/LWEQ domain"/>
    <property type="match status" value="4"/>
</dbReference>
<dbReference type="FunFam" id="1.20.1420.10:FF:000001">
    <property type="entry name" value="Talin 2"/>
    <property type="match status" value="1"/>
</dbReference>
<evidence type="ECO:0000256" key="10">
    <source>
        <dbReference type="SAM" id="Coils"/>
    </source>
</evidence>
<dbReference type="InterPro" id="IPR002404">
    <property type="entry name" value="IRS_PTB"/>
</dbReference>
<name>A0A665TVY6_ECHNA</name>
<dbReference type="Pfam" id="PF21692">
    <property type="entry name" value="Talin_R4"/>
    <property type="match status" value="1"/>
</dbReference>
<evidence type="ECO:0000256" key="6">
    <source>
        <dbReference type="ARBA" id="ARBA00022553"/>
    </source>
</evidence>
<feature type="coiled-coil region" evidence="10">
    <location>
        <begin position="1067"/>
        <end position="1094"/>
    </location>
</feature>
<sequence length="2555" mass="273243">MVALSLKICVRQCNVVKTMQFEPSTAVYDACRIIRDRVPEAQTGQASDYGLFLSDEDPRKGIWLESGRTLDYYMLRNGDILEYKKKQRPQKIKMLDGAIKTIMVDDSKTVGELLVTICSRIGITNYEEYSLIQETVEEKKEDGMGTLKKDRTLLRDERKMEKLKAKLHTDDDLNWLDHSRTFREQGVDENETLLLRRKFFYSDQNVDSRDPVQLNLLYVQARDDILNGSHPVSFDKACEFGGIQAQIQFGPHAEHKHKAGFLDLKEFLPKEYIKQRGAEKKIFHEHNNCGEMTEIEAKVKYVKLARSLRTYGVSFFLVKEKMKSKNKLVPRLLGITKESVMRVDEKTKDVVQEWPLTTVKRWAASPKSFTLDFGEYQESYYSVQTTEGEQISQLIAGYIDIILKKKQSKDRFGLEGDEESTMLEESVSPKKSTILQQQFNRVGRVEHGSVALPGVIRSGSIGTESLSMGTMPSAQQQITMGQMHRGHMPPLSSAQQALMGTINTSMQAVQKAQIDLGEVDDLPPLGQDMASKVWIQNKMDESKHEIHSQVDAITAGTASVVNLTAGDPTDTDYTAVGCAITTISSNLTEMSKGVKLLAALMEDDVGGGNDLMKAARTLAGAVSDLLKAVEPASGEPRQTVLTAAGSIGQASGDLLRQIGENETDERFQVKLLLRHSSSSEKTPDVLMNLAKAVANAAAMLVLKAKNVAQVAEDTVLQNRVIAAATQCALSTSQLVACAKVVSPTISSPVCQEQLIEAGKLVDRSVESCVQACLSATEDGELLKQVSAAASVVSQALGDLLQHVRQYTSRGEPIGRYDQATDTIMTVTESIFSSMGDAGEMVRQARVLAQATSDLVNAMRSDAEAEVDVDNSKKLLAAAKLLADATARMVEAAKGAAAYPENEDQQQRLREAAEGLRVATNAAAQNAIKKKLINRLENAAKQAAAAATQTIAAAQNAAASNKNTAAHQQLVQSCKAVADHIPQLVQGVRGSQAKPEDLSAQLALIIASQNFLQPGSKMVTSAKSSVPTVTDQAAAMQLGQCAKNLATCLAELRTSAQKAHEACGPMEIDSALTAIQTLRSELQDAKLAAVNTQLKPLPGESLEKCAQDLGSTSKSVGSSMAQLLTCAAQGNEHYTGIAARETAQALKTLAQAARGVAASTTDPKAAAAMLDSARDVMEGSALLIHEAKQALISPGDAESQQRLAQVAKAVSHSLNNCVNCLPGQKDVDMALKSIGEASKKLLIETIPPASKSFQEAQSELNQTAADLNQSAGEVVHASRGSSSQLAVASGKFSQDFDEFLDAGIEMAGHTQDDQVQVIGNLKNISMASSKLLLAAKSLSVDPAAANAKNLLAAAARAVTDSINQLITLCTQQAPGQKECDNALRELEAVRGMLDNPNEPVSDLSYFDCIESVMENSKVLGESMAGISQNCKTGDVPAFGDCVGSASKALCGLTEAAGQASYLVGVSDPNSQAGHQGLVDPIQFAKANQAIQMACQNLVDPDSSPSQVLSAATIVAKHTSALCNACRLASSKTTNPVAKRHFVQSAKEVANSTANLVKTIKALDGDFSDENRNRCRVATAPLIEAVENLTTFASNPEFASIPAQISSEGSAAQEPILRSARSMLDSSTHLLKTARSLVINPKDPPTWSVLAGHSRTVSDSIKSLITAIRDKAPGQRECDSSIDSINKCIRDIEQASLAAVSQNLPSRDDISLEALQEQLTSTVQEIGHLIDPISTAARGEASQLGHKVIQLAGYFEPLIKASVGVTSKLNDHQQQMTFLDQTKTLAESALQMLYAAKEGGGNPKASHTHDAIAEAAQLMKEAVDDIMMTLNEAASEVGMVGGMVESIAEAMAKLDEGTPPEPEGSFVDYQTSMVKYSKGIAVTAQEMMTKSVTCPDDLGGLASQVTVDYSQLAIQGRLAAHTAEPEEIGFQIKTRVQELGHGCIFLVQKAGALQITPSDSFTKRELIECARAVTEKVSLVLSALQAGNKGTQACITAASAVSGIIADLDTTIMFASAGTLNAENDESFADHRENILKTAKALVEDTKMLVSGAASSQDKLAQAAQSSAKTITQLTDVVKLGAASIGSDDPETQVVLINAVKDVAKALAELISATKCAVGKAADDPSMYQLKSAAKVMVTNVTSLLKTVKAVEDEATRGTRALEATIECIKQEMGLFQSKDAPNKTTTPEEFIRMTKGITMATAKAVSAGNSGRQEDIIHTANLSRKAISDMLTTCKQAAYHPEVNEEVKNRALMYGSECTTGYIDLLEQVLLVLQKPTAEQKQQLAVCSKRVAGAVTELIQTAEAMKGTDWVDPEDPTVIAETELLGAAASIEAAAKKLEQLKPRAKPKQADETLNFEEQILEAAKSIAAATSALVKSASAAQRELVAQGKVGSIPANAVDDGQWSQGLISAARMVAAATSNLCEAANASVQGHASEEKLISSAKQVAASTAQLLVACKVKADQDSEAMRRLQIAGNAVKKASDNLVRAAQKAAFDKADEDNVVVKTKFVGGIAQIIAAQEEMLRKERELEEARKKLAQIRQQQYKFLPSELREDNN</sequence>
<dbReference type="GO" id="GO:0005925">
    <property type="term" value="C:focal adhesion"/>
    <property type="evidence" value="ECO:0007669"/>
    <property type="project" value="UniProtKB-SubCell"/>
</dbReference>
<dbReference type="InParanoid" id="A0A665TVY6"/>
<evidence type="ECO:0000256" key="7">
    <source>
        <dbReference type="ARBA" id="ARBA00022949"/>
    </source>
</evidence>
<feature type="domain" description="I/LWEQ" evidence="12">
    <location>
        <begin position="2307"/>
        <end position="2546"/>
    </location>
</feature>
<dbReference type="GO" id="GO:0005856">
    <property type="term" value="C:cytoskeleton"/>
    <property type="evidence" value="ECO:0007669"/>
    <property type="project" value="UniProtKB-SubCell"/>
</dbReference>
<dbReference type="Gene3D" id="1.20.120.230">
    <property type="entry name" value="Alpha-catenin/vinculin-like"/>
    <property type="match status" value="5"/>
</dbReference>
<dbReference type="FunFam" id="1.20.1420.10:FF:000002">
    <property type="entry name" value="Talin 2"/>
    <property type="match status" value="1"/>
</dbReference>
<dbReference type="CDD" id="cd10569">
    <property type="entry name" value="FERM_C_Talin"/>
    <property type="match status" value="1"/>
</dbReference>
<dbReference type="SMART" id="SM00307">
    <property type="entry name" value="ILWEQ"/>
    <property type="match status" value="1"/>
</dbReference>
<dbReference type="Gene3D" id="3.10.20.90">
    <property type="entry name" value="Phosphatidylinositol 3-kinase Catalytic Subunit, Chain A, domain 1"/>
    <property type="match status" value="3"/>
</dbReference>
<gene>
    <name evidence="13" type="primary">tln2a</name>
</gene>
<dbReference type="FunFam" id="1.20.120.230:FF:000005">
    <property type="entry name" value="Talin 1"/>
    <property type="match status" value="1"/>
</dbReference>
<dbReference type="GO" id="GO:0005200">
    <property type="term" value="F:structural constituent of cytoskeleton"/>
    <property type="evidence" value="ECO:0007669"/>
    <property type="project" value="InterPro"/>
</dbReference>
<dbReference type="Pfam" id="PF01608">
    <property type="entry name" value="I_LWEQ"/>
    <property type="match status" value="1"/>
</dbReference>
<dbReference type="InterPro" id="IPR057346">
    <property type="entry name" value="Talin1/2_VBS2"/>
</dbReference>
<keyword evidence="6" id="KW-0597">Phosphoprotein</keyword>
<dbReference type="SUPFAM" id="SSF47220">
    <property type="entry name" value="alpha-catenin/vinculin-like"/>
    <property type="match status" value="6"/>
</dbReference>
<dbReference type="PROSITE" id="PS00661">
    <property type="entry name" value="FERM_2"/>
    <property type="match status" value="1"/>
</dbReference>
<dbReference type="GO" id="GO:0098609">
    <property type="term" value="P:cell-cell adhesion"/>
    <property type="evidence" value="ECO:0007669"/>
    <property type="project" value="TreeGrafter"/>
</dbReference>
<evidence type="ECO:0000313" key="14">
    <source>
        <dbReference type="Proteomes" id="UP000472264"/>
    </source>
</evidence>
<evidence type="ECO:0000259" key="12">
    <source>
        <dbReference type="PROSITE" id="PS50945"/>
    </source>
</evidence>
<dbReference type="InterPro" id="IPR011993">
    <property type="entry name" value="PH-like_dom_sf"/>
</dbReference>
<reference evidence="13" key="2">
    <citation type="submission" date="2025-08" db="UniProtKB">
        <authorList>
            <consortium name="Ensembl"/>
        </authorList>
    </citation>
    <scope>IDENTIFICATION</scope>
</reference>
<dbReference type="PANTHER" id="PTHR19981">
    <property type="entry name" value="TALIN"/>
    <property type="match status" value="1"/>
</dbReference>
<dbReference type="InterPro" id="IPR032425">
    <property type="entry name" value="FERM_f0"/>
</dbReference>
<dbReference type="InterPro" id="IPR015224">
    <property type="entry name" value="Talin_cent"/>
</dbReference>
<dbReference type="InterPro" id="IPR036723">
    <property type="entry name" value="Alpha-catenin/vinculin-like_sf"/>
</dbReference>
<dbReference type="SMART" id="SM00295">
    <property type="entry name" value="B41"/>
    <property type="match status" value="1"/>
</dbReference>
<feature type="coiled-coil region" evidence="10">
    <location>
        <begin position="2514"/>
        <end position="2541"/>
    </location>
</feature>
<dbReference type="GO" id="GO:0001726">
    <property type="term" value="C:ruffle"/>
    <property type="evidence" value="ECO:0007669"/>
    <property type="project" value="InterPro"/>
</dbReference>
<dbReference type="FunFam" id="1.20.1410.10:FF:000001">
    <property type="entry name" value="Talin 2"/>
    <property type="match status" value="1"/>
</dbReference>
<dbReference type="Gene3D" id="1.20.1410.10">
    <property type="entry name" value="I/LWEQ domain"/>
    <property type="match status" value="1"/>
</dbReference>
<evidence type="ECO:0000259" key="11">
    <source>
        <dbReference type="PROSITE" id="PS50057"/>
    </source>
</evidence>
<reference evidence="13" key="3">
    <citation type="submission" date="2025-09" db="UniProtKB">
        <authorList>
            <consortium name="Ensembl"/>
        </authorList>
    </citation>
    <scope>IDENTIFICATION</scope>
</reference>
<dbReference type="InterPro" id="IPR019748">
    <property type="entry name" value="FERM_central"/>
</dbReference>
<dbReference type="CDD" id="cd14473">
    <property type="entry name" value="FERM_B-lobe"/>
    <property type="match status" value="1"/>
</dbReference>
<dbReference type="FunFam" id="1.20.120.230:FF:000009">
    <property type="entry name" value="Talin 2"/>
    <property type="match status" value="1"/>
</dbReference>
<dbReference type="InterPro" id="IPR019747">
    <property type="entry name" value="FERM_CS"/>
</dbReference>
<dbReference type="Pfam" id="PF16511">
    <property type="entry name" value="FERM_f0"/>
    <property type="match status" value="1"/>
</dbReference>
<dbReference type="Ensembl" id="ENSENLT00000011778.1">
    <property type="protein sequence ID" value="ENSENLP00000011278.1"/>
    <property type="gene ID" value="ENSENLG00000001568.1"/>
</dbReference>
<keyword evidence="8" id="KW-0472">Membrane</keyword>
<dbReference type="FunFam" id="1.20.1420.10:FF:000007">
    <property type="entry name" value="Talin 2"/>
    <property type="match status" value="1"/>
</dbReference>
<dbReference type="PROSITE" id="PS50057">
    <property type="entry name" value="FERM_3"/>
    <property type="match status" value="1"/>
</dbReference>
<dbReference type="OMA" id="NMVKHSK"/>
<dbReference type="InterPro" id="IPR029071">
    <property type="entry name" value="Ubiquitin-like_domsf"/>
</dbReference>
<dbReference type="Gene3D" id="1.20.80.10">
    <property type="match status" value="1"/>
</dbReference>
<accession>A0A665TVY6</accession>
<dbReference type="InterPro" id="IPR000299">
    <property type="entry name" value="FERM_domain"/>
</dbReference>
<evidence type="ECO:0000256" key="2">
    <source>
        <dbReference type="ARBA" id="ARBA00004246"/>
    </source>
</evidence>
<keyword evidence="14" id="KW-1185">Reference proteome</keyword>
<reference evidence="13" key="1">
    <citation type="submission" date="2021-04" db="EMBL/GenBank/DDBJ databases">
        <authorList>
            <consortium name="Wellcome Sanger Institute Data Sharing"/>
        </authorList>
    </citation>
    <scope>NUCLEOTIDE SEQUENCE [LARGE SCALE GENOMIC DNA]</scope>
</reference>
<dbReference type="SUPFAM" id="SSF50729">
    <property type="entry name" value="PH domain-like"/>
    <property type="match status" value="1"/>
</dbReference>
<organism evidence="13 14">
    <name type="scientific">Echeneis naucrates</name>
    <name type="common">Live sharksucker</name>
    <dbReference type="NCBI Taxonomy" id="173247"/>
    <lineage>
        <taxon>Eukaryota</taxon>
        <taxon>Metazoa</taxon>
        <taxon>Chordata</taxon>
        <taxon>Craniata</taxon>
        <taxon>Vertebrata</taxon>
        <taxon>Euteleostomi</taxon>
        <taxon>Actinopterygii</taxon>
        <taxon>Neopterygii</taxon>
        <taxon>Teleostei</taxon>
        <taxon>Neoteleostei</taxon>
        <taxon>Acanthomorphata</taxon>
        <taxon>Carangaria</taxon>
        <taxon>Carangiformes</taxon>
        <taxon>Echeneidae</taxon>
        <taxon>Echeneis</taxon>
    </lineage>
</organism>
<dbReference type="GO" id="GO:0005178">
    <property type="term" value="F:integrin binding"/>
    <property type="evidence" value="ECO:0007669"/>
    <property type="project" value="TreeGrafter"/>
</dbReference>
<dbReference type="SUPFAM" id="SSF47031">
    <property type="entry name" value="Second domain of FERM"/>
    <property type="match status" value="1"/>
</dbReference>
<dbReference type="GO" id="GO:0051015">
    <property type="term" value="F:actin filament binding"/>
    <property type="evidence" value="ECO:0007669"/>
    <property type="project" value="InterPro"/>
</dbReference>
<dbReference type="InterPro" id="IPR035963">
    <property type="entry name" value="FERM_2"/>
</dbReference>
<dbReference type="InterPro" id="IPR037438">
    <property type="entry name" value="Talin1/2-RS"/>
</dbReference>
<dbReference type="CDD" id="cd17172">
    <property type="entry name" value="FERM_F0_TLN2"/>
    <property type="match status" value="1"/>
</dbReference>
<dbReference type="FunFam" id="1.20.80.10:FF:000007">
    <property type="entry name" value="Talin 2"/>
    <property type="match status" value="1"/>
</dbReference>